<dbReference type="EMBL" id="RKMG01000010">
    <property type="protein sequence ID" value="RPA60683.1"/>
    <property type="molecule type" value="Genomic_DNA"/>
</dbReference>
<evidence type="ECO:0000256" key="1">
    <source>
        <dbReference type="ARBA" id="ARBA00004141"/>
    </source>
</evidence>
<keyword evidence="4 5" id="KW-0472">Membrane</keyword>
<feature type="transmembrane region" description="Helical" evidence="5">
    <location>
        <begin position="355"/>
        <end position="372"/>
    </location>
</feature>
<feature type="transmembrane region" description="Helical" evidence="5">
    <location>
        <begin position="164"/>
        <end position="184"/>
    </location>
</feature>
<feature type="transmembrane region" description="Helical" evidence="5">
    <location>
        <begin position="113"/>
        <end position="132"/>
    </location>
</feature>
<keyword evidence="8" id="KW-1185">Reference proteome</keyword>
<feature type="transmembrane region" description="Helical" evidence="5">
    <location>
        <begin position="139"/>
        <end position="158"/>
    </location>
</feature>
<evidence type="ECO:0000256" key="5">
    <source>
        <dbReference type="SAM" id="Phobius"/>
    </source>
</evidence>
<accession>A0A3N4GCZ6</accession>
<keyword evidence="2 5" id="KW-0812">Transmembrane</keyword>
<dbReference type="GO" id="GO:0016020">
    <property type="term" value="C:membrane"/>
    <property type="evidence" value="ECO:0007669"/>
    <property type="project" value="UniProtKB-SubCell"/>
</dbReference>
<name>A0A3N4GCZ6_9LACT</name>
<dbReference type="PANTHER" id="PTHR37422:SF13">
    <property type="entry name" value="LIPOPOLYSACCHARIDE BIOSYNTHESIS PROTEIN PA4999-RELATED"/>
    <property type="match status" value="1"/>
</dbReference>
<feature type="domain" description="O-antigen ligase-related" evidence="6">
    <location>
        <begin position="204"/>
        <end position="336"/>
    </location>
</feature>
<feature type="transmembrane region" description="Helical" evidence="5">
    <location>
        <begin position="221"/>
        <end position="237"/>
    </location>
</feature>
<dbReference type="Proteomes" id="UP000273977">
    <property type="component" value="Unassembled WGS sequence"/>
</dbReference>
<gene>
    <name evidence="7" type="ORF">EF384_04355</name>
</gene>
<feature type="transmembrane region" description="Helical" evidence="5">
    <location>
        <begin position="319"/>
        <end position="343"/>
    </location>
</feature>
<dbReference type="InterPro" id="IPR007016">
    <property type="entry name" value="O-antigen_ligase-rel_domated"/>
</dbReference>
<sequence>MYLICNFQVNERKGIIGRKKLVIKKYLDYIISFALFVGMNIPSIKIIYSSEAVNILTLVSIWVFGLTRVMIFKKGKLLFSNTQNKFLFLFITLWLIMIANSLANSSIVNLSDFAQYSSVILIVIGATILFEYSDLHRIFFYQIVWGGLLSIGSLMGVIELDLSLGQHYLTLGLPLAAAIVVNVIDLISNFKHYKKVSVMTRILVLIVSIIAVSSLQGRSPVILSVLIPTFFILAIILREKNIASKLRSLFITIIIIISIIYIIVSNVSQYWIARFDGLANFTNEPRYYIYTKAIEIIKNNPLGRGLDDFSGLPGYPHNILLEVSIAGGLIATVIFILIVSMLIKSIWKSAVTKGDLLVISSLALYFLVVWNISFDLTASYVPFIAVGLAVNAEGKKNEREIM</sequence>
<feature type="transmembrane region" description="Helical" evidence="5">
    <location>
        <begin position="196"/>
        <end position="215"/>
    </location>
</feature>
<comment type="subcellular location">
    <subcellularLocation>
        <location evidence="1">Membrane</location>
        <topology evidence="1">Multi-pass membrane protein</topology>
    </subcellularLocation>
</comment>
<feature type="transmembrane region" description="Helical" evidence="5">
    <location>
        <begin position="53"/>
        <end position="71"/>
    </location>
</feature>
<reference evidence="7 8" key="1">
    <citation type="submission" date="2018-11" db="EMBL/GenBank/DDBJ databases">
        <title>Aerococcus sp. SJQ22, whole genome shotgun sequence.</title>
        <authorList>
            <person name="Sun L."/>
            <person name="Gao X."/>
            <person name="Chen W."/>
            <person name="Huang K."/>
        </authorList>
    </citation>
    <scope>NUCLEOTIDE SEQUENCE [LARGE SCALE GENOMIC DNA]</scope>
    <source>
        <strain evidence="7 8">SJQ22</strain>
    </source>
</reference>
<evidence type="ECO:0000256" key="2">
    <source>
        <dbReference type="ARBA" id="ARBA00022692"/>
    </source>
</evidence>
<evidence type="ECO:0000313" key="8">
    <source>
        <dbReference type="Proteomes" id="UP000273977"/>
    </source>
</evidence>
<comment type="caution">
    <text evidence="7">The sequence shown here is derived from an EMBL/GenBank/DDBJ whole genome shotgun (WGS) entry which is preliminary data.</text>
</comment>
<protein>
    <recommendedName>
        <fullName evidence="6">O-antigen ligase-related domain-containing protein</fullName>
    </recommendedName>
</protein>
<proteinExistence type="predicted"/>
<dbReference type="AlphaFoldDB" id="A0A3N4GCZ6"/>
<evidence type="ECO:0000313" key="7">
    <source>
        <dbReference type="EMBL" id="RPA60683.1"/>
    </source>
</evidence>
<evidence type="ECO:0000259" key="6">
    <source>
        <dbReference type="Pfam" id="PF04932"/>
    </source>
</evidence>
<organism evidence="7 8">
    <name type="scientific">Aerococcus agrisoli</name>
    <dbReference type="NCBI Taxonomy" id="2487350"/>
    <lineage>
        <taxon>Bacteria</taxon>
        <taxon>Bacillati</taxon>
        <taxon>Bacillota</taxon>
        <taxon>Bacilli</taxon>
        <taxon>Lactobacillales</taxon>
        <taxon>Aerococcaceae</taxon>
        <taxon>Aerococcus</taxon>
    </lineage>
</organism>
<feature type="transmembrane region" description="Helical" evidence="5">
    <location>
        <begin position="26"/>
        <end position="47"/>
    </location>
</feature>
<dbReference type="Pfam" id="PF04932">
    <property type="entry name" value="Wzy_C"/>
    <property type="match status" value="1"/>
</dbReference>
<feature type="transmembrane region" description="Helical" evidence="5">
    <location>
        <begin position="86"/>
        <end position="107"/>
    </location>
</feature>
<dbReference type="InterPro" id="IPR051533">
    <property type="entry name" value="WaaL-like"/>
</dbReference>
<feature type="transmembrane region" description="Helical" evidence="5">
    <location>
        <begin position="249"/>
        <end position="272"/>
    </location>
</feature>
<evidence type="ECO:0000256" key="4">
    <source>
        <dbReference type="ARBA" id="ARBA00023136"/>
    </source>
</evidence>
<dbReference type="PANTHER" id="PTHR37422">
    <property type="entry name" value="TEICHURONIC ACID BIOSYNTHESIS PROTEIN TUAE"/>
    <property type="match status" value="1"/>
</dbReference>
<evidence type="ECO:0000256" key="3">
    <source>
        <dbReference type="ARBA" id="ARBA00022989"/>
    </source>
</evidence>
<keyword evidence="3 5" id="KW-1133">Transmembrane helix</keyword>